<dbReference type="PANTHER" id="PTHR11527">
    <property type="entry name" value="HEAT-SHOCK PROTEIN 20 FAMILY MEMBER"/>
    <property type="match status" value="1"/>
</dbReference>
<dbReference type="SUPFAM" id="SSF49764">
    <property type="entry name" value="HSP20-like chaperones"/>
    <property type="match status" value="1"/>
</dbReference>
<gene>
    <name evidence="5" type="ORF">J5N97_012861</name>
</gene>
<evidence type="ECO:0000256" key="1">
    <source>
        <dbReference type="ARBA" id="ARBA00023016"/>
    </source>
</evidence>
<protein>
    <recommendedName>
        <fullName evidence="4">SHSP domain-containing protein</fullName>
    </recommendedName>
</protein>
<dbReference type="CDD" id="cd06464">
    <property type="entry name" value="ACD_sHsps-like"/>
    <property type="match status" value="1"/>
</dbReference>
<dbReference type="OrthoDB" id="1431247at2759"/>
<comment type="similarity">
    <text evidence="2 3">Belongs to the small heat shock protein (HSP20) family.</text>
</comment>
<evidence type="ECO:0000313" key="6">
    <source>
        <dbReference type="Proteomes" id="UP001085076"/>
    </source>
</evidence>
<dbReference type="PROSITE" id="PS01031">
    <property type="entry name" value="SHSP"/>
    <property type="match status" value="1"/>
</dbReference>
<dbReference type="EMBL" id="JAGGNH010000003">
    <property type="protein sequence ID" value="KAJ0977387.1"/>
    <property type="molecule type" value="Genomic_DNA"/>
</dbReference>
<dbReference type="AlphaFoldDB" id="A0A9D5HII7"/>
<keyword evidence="1" id="KW-0346">Stress response</keyword>
<evidence type="ECO:0000256" key="2">
    <source>
        <dbReference type="PROSITE-ProRule" id="PRU00285"/>
    </source>
</evidence>
<accession>A0A9D5HII7</accession>
<name>A0A9D5HII7_9LILI</name>
<reference evidence="5" key="2">
    <citation type="journal article" date="2022" name="Hortic Res">
        <title>The genome of Dioscorea zingiberensis sheds light on the biosynthesis, origin and evolution of the medicinally important diosgenin saponins.</title>
        <authorList>
            <person name="Li Y."/>
            <person name="Tan C."/>
            <person name="Li Z."/>
            <person name="Guo J."/>
            <person name="Li S."/>
            <person name="Chen X."/>
            <person name="Wang C."/>
            <person name="Dai X."/>
            <person name="Yang H."/>
            <person name="Song W."/>
            <person name="Hou L."/>
            <person name="Xu J."/>
            <person name="Tong Z."/>
            <person name="Xu A."/>
            <person name="Yuan X."/>
            <person name="Wang W."/>
            <person name="Yang Q."/>
            <person name="Chen L."/>
            <person name="Sun Z."/>
            <person name="Wang K."/>
            <person name="Pan B."/>
            <person name="Chen J."/>
            <person name="Bao Y."/>
            <person name="Liu F."/>
            <person name="Qi X."/>
            <person name="Gang D.R."/>
            <person name="Wen J."/>
            <person name="Li J."/>
        </authorList>
    </citation>
    <scope>NUCLEOTIDE SEQUENCE</scope>
    <source>
        <strain evidence="5">Dzin_1.0</strain>
    </source>
</reference>
<reference evidence="5" key="1">
    <citation type="submission" date="2021-03" db="EMBL/GenBank/DDBJ databases">
        <authorList>
            <person name="Li Z."/>
            <person name="Yang C."/>
        </authorList>
    </citation>
    <scope>NUCLEOTIDE SEQUENCE</scope>
    <source>
        <strain evidence="5">Dzin_1.0</strain>
        <tissue evidence="5">Leaf</tissue>
    </source>
</reference>
<keyword evidence="6" id="KW-1185">Reference proteome</keyword>
<dbReference type="InterPro" id="IPR002068">
    <property type="entry name" value="A-crystallin/Hsp20_dom"/>
</dbReference>
<evidence type="ECO:0000313" key="5">
    <source>
        <dbReference type="EMBL" id="KAJ0977387.1"/>
    </source>
</evidence>
<dbReference type="Proteomes" id="UP001085076">
    <property type="component" value="Miscellaneous, Linkage group lg03"/>
</dbReference>
<dbReference type="InterPro" id="IPR031107">
    <property type="entry name" value="Small_HSP"/>
</dbReference>
<organism evidence="5 6">
    <name type="scientific">Dioscorea zingiberensis</name>
    <dbReference type="NCBI Taxonomy" id="325984"/>
    <lineage>
        <taxon>Eukaryota</taxon>
        <taxon>Viridiplantae</taxon>
        <taxon>Streptophyta</taxon>
        <taxon>Embryophyta</taxon>
        <taxon>Tracheophyta</taxon>
        <taxon>Spermatophyta</taxon>
        <taxon>Magnoliopsida</taxon>
        <taxon>Liliopsida</taxon>
        <taxon>Dioscoreales</taxon>
        <taxon>Dioscoreaceae</taxon>
        <taxon>Dioscorea</taxon>
    </lineage>
</organism>
<sequence>MSHSKFNYKLGAASPKGPALSIYTTGLKLCKTSALGARESVEMESQIVRRRVGRILNHVAACDEVLPSSAHLFPLNCSSTLNTIGPRYDNRLLFARQGSAYQACFMQQASGGQNTVHDNSCQQSLRPTCSSRTCDSSYQRSEIPLFSRHALMVEQSVKQDFSSSSEAPKFARPISGNNEREEFSFNLARHTSSVCHDSEWTPRVDVVESASNYLVMVELPGVNIPDIRVEVDDRNLTVSGERFNQQRGTTDGPENLNQTFHRREILQGPYRVVWPLPKDVNKDSVSAEFVNGFLQITLPKL</sequence>
<proteinExistence type="inferred from homology"/>
<comment type="caution">
    <text evidence="5">The sequence shown here is derived from an EMBL/GenBank/DDBJ whole genome shotgun (WGS) entry which is preliminary data.</text>
</comment>
<evidence type="ECO:0000256" key="3">
    <source>
        <dbReference type="RuleBase" id="RU003616"/>
    </source>
</evidence>
<dbReference type="InterPro" id="IPR008978">
    <property type="entry name" value="HSP20-like_chaperone"/>
</dbReference>
<feature type="domain" description="SHSP" evidence="4">
    <location>
        <begin position="195"/>
        <end position="301"/>
    </location>
</feature>
<evidence type="ECO:0000259" key="4">
    <source>
        <dbReference type="PROSITE" id="PS01031"/>
    </source>
</evidence>
<dbReference type="Pfam" id="PF00011">
    <property type="entry name" value="HSP20"/>
    <property type="match status" value="1"/>
</dbReference>
<dbReference type="Gene3D" id="2.60.40.790">
    <property type="match status" value="1"/>
</dbReference>